<dbReference type="InterPro" id="IPR035979">
    <property type="entry name" value="RBD_domain_sf"/>
</dbReference>
<dbReference type="RefSeq" id="WP_131595047.1">
    <property type="nucleotide sequence ID" value="NZ_SJSL01000001.1"/>
</dbReference>
<dbReference type="PROSITE" id="PS50102">
    <property type="entry name" value="RRM"/>
    <property type="match status" value="1"/>
</dbReference>
<feature type="domain" description="RRM" evidence="2">
    <location>
        <begin position="2"/>
        <end position="80"/>
    </location>
</feature>
<name>A0A4R0NUZ0_9SPHI</name>
<dbReference type="GO" id="GO:0000398">
    <property type="term" value="P:mRNA splicing, via spliceosome"/>
    <property type="evidence" value="ECO:0007669"/>
    <property type="project" value="TreeGrafter"/>
</dbReference>
<protein>
    <submittedName>
        <fullName evidence="3">RNA-binding protein</fullName>
    </submittedName>
</protein>
<reference evidence="3 4" key="1">
    <citation type="submission" date="2019-02" db="EMBL/GenBank/DDBJ databases">
        <title>Pedobacter sp. RP-1-14 sp. nov., isolated from Arctic soil.</title>
        <authorList>
            <person name="Dahal R.H."/>
        </authorList>
    </citation>
    <scope>NUCLEOTIDE SEQUENCE [LARGE SCALE GENOMIC DNA]</scope>
    <source>
        <strain evidence="3 4">RP-1-14</strain>
    </source>
</reference>
<dbReference type="SMART" id="SM00360">
    <property type="entry name" value="RRM"/>
    <property type="match status" value="1"/>
</dbReference>
<dbReference type="Proteomes" id="UP000293347">
    <property type="component" value="Unassembled WGS sequence"/>
</dbReference>
<dbReference type="Gene3D" id="3.30.70.330">
    <property type="match status" value="1"/>
</dbReference>
<evidence type="ECO:0000313" key="3">
    <source>
        <dbReference type="EMBL" id="TCD03949.1"/>
    </source>
</evidence>
<dbReference type="InterPro" id="IPR012677">
    <property type="entry name" value="Nucleotide-bd_a/b_plait_sf"/>
</dbReference>
<dbReference type="PANTHER" id="PTHR45880">
    <property type="entry name" value="RNA-BINDING MOTIF PROTEIN, X-LINKED 2"/>
    <property type="match status" value="1"/>
</dbReference>
<dbReference type="Pfam" id="PF00076">
    <property type="entry name" value="RRM_1"/>
    <property type="match status" value="1"/>
</dbReference>
<keyword evidence="1" id="KW-0694">RNA-binding</keyword>
<dbReference type="InterPro" id="IPR051847">
    <property type="entry name" value="RNA_proc/Spliceosome_comp"/>
</dbReference>
<dbReference type="EMBL" id="SJSL01000001">
    <property type="protein sequence ID" value="TCD03949.1"/>
    <property type="molecule type" value="Genomic_DNA"/>
</dbReference>
<comment type="caution">
    <text evidence="3">The sequence shown here is derived from an EMBL/GenBank/DDBJ whole genome shotgun (WGS) entry which is preliminary data.</text>
</comment>
<evidence type="ECO:0000313" key="4">
    <source>
        <dbReference type="Proteomes" id="UP000293347"/>
    </source>
</evidence>
<organism evidence="3 4">
    <name type="scientific">Pedobacter psychroterrae</name>
    <dbReference type="NCBI Taxonomy" id="2530453"/>
    <lineage>
        <taxon>Bacteria</taxon>
        <taxon>Pseudomonadati</taxon>
        <taxon>Bacteroidota</taxon>
        <taxon>Sphingobacteriia</taxon>
        <taxon>Sphingobacteriales</taxon>
        <taxon>Sphingobacteriaceae</taxon>
        <taxon>Pedobacter</taxon>
    </lineage>
</organism>
<dbReference type="OrthoDB" id="797376at2"/>
<dbReference type="PANTHER" id="PTHR45880:SF2">
    <property type="entry name" value="GLYCINE-RICH RNA-BINDING PROTEIN 4, MITOCHONDRIAL ISOFORM X1"/>
    <property type="match status" value="1"/>
</dbReference>
<gene>
    <name evidence="3" type="ORF">EZ437_08365</name>
</gene>
<dbReference type="GO" id="GO:0003723">
    <property type="term" value="F:RNA binding"/>
    <property type="evidence" value="ECO:0007669"/>
    <property type="project" value="UniProtKB-KW"/>
</dbReference>
<keyword evidence="4" id="KW-1185">Reference proteome</keyword>
<sequence length="106" mass="11886">MIKIFVGGLSPEVSEMDLVVFVSIYAEVRTVKLVRDKATAKSKGYAFLEMTNQLEAEKAVAELNDITFRGNTLTVKIAEEVPVKIVKPTKYAKVSKDVKTKRPRLR</sequence>
<proteinExistence type="predicted"/>
<accession>A0A4R0NUZ0</accession>
<evidence type="ECO:0000256" key="1">
    <source>
        <dbReference type="ARBA" id="ARBA00022884"/>
    </source>
</evidence>
<dbReference type="SUPFAM" id="SSF54928">
    <property type="entry name" value="RNA-binding domain, RBD"/>
    <property type="match status" value="1"/>
</dbReference>
<dbReference type="AlphaFoldDB" id="A0A4R0NUZ0"/>
<dbReference type="InterPro" id="IPR000504">
    <property type="entry name" value="RRM_dom"/>
</dbReference>
<evidence type="ECO:0000259" key="2">
    <source>
        <dbReference type="PROSITE" id="PS50102"/>
    </source>
</evidence>